<proteinExistence type="predicted"/>
<gene>
    <name evidence="1" type="ORF">RFB13_22195</name>
</gene>
<evidence type="ECO:0000313" key="1">
    <source>
        <dbReference type="EMBL" id="WMT13888.1"/>
    </source>
</evidence>
<keyword evidence="2" id="KW-1185">Reference proteome</keyword>
<accession>A0ABY9PMC2</accession>
<dbReference type="RefSeq" id="WP_309205337.1">
    <property type="nucleotide sequence ID" value="NZ_CP133586.1"/>
</dbReference>
<dbReference type="EMBL" id="CP133586">
    <property type="protein sequence ID" value="WMT13888.1"/>
    <property type="molecule type" value="Genomic_DNA"/>
</dbReference>
<reference evidence="1 2" key="1">
    <citation type="submission" date="2023-08" db="EMBL/GenBank/DDBJ databases">
        <title>Complete Genome and Methylome dissection of Serratia fonticola NEB369.</title>
        <authorList>
            <person name="Fomenkov A."/>
            <person name="Roberts R.D."/>
        </authorList>
    </citation>
    <scope>NUCLEOTIDE SEQUENCE [LARGE SCALE GENOMIC DNA]</scope>
    <source>
        <strain evidence="1 2">NEB369</strain>
    </source>
</reference>
<evidence type="ECO:0008006" key="3">
    <source>
        <dbReference type="Google" id="ProtNLM"/>
    </source>
</evidence>
<evidence type="ECO:0000313" key="2">
    <source>
        <dbReference type="Proteomes" id="UP001235341"/>
    </source>
</evidence>
<protein>
    <recommendedName>
        <fullName evidence="3">KilA-N domain-containing protein</fullName>
    </recommendedName>
</protein>
<organism evidence="1 2">
    <name type="scientific">Serratia fonticola</name>
    <dbReference type="NCBI Taxonomy" id="47917"/>
    <lineage>
        <taxon>Bacteria</taxon>
        <taxon>Pseudomonadati</taxon>
        <taxon>Pseudomonadota</taxon>
        <taxon>Gammaproteobacteria</taxon>
        <taxon>Enterobacterales</taxon>
        <taxon>Yersiniaceae</taxon>
        <taxon>Serratia</taxon>
    </lineage>
</organism>
<sequence>MNAQHTHADHIIIINGRSFKANEYGMWNLTEIWKALGLSETKRPIKWRNKEAAALIASGQICPRGTGNAQYTDATKFATLQYAGWVSLEFSMMVYAAFESILEMPEVAMVVANKMIELGYQKEAELLERHTNADRDYAHAEMKRWRGVTTNKARCRAVLAGSISLEEAISQGLKGVWLKRCKMDLEAMEDF</sequence>
<name>A0ABY9PMC2_SERFO</name>
<dbReference type="Proteomes" id="UP001235341">
    <property type="component" value="Chromosome"/>
</dbReference>